<evidence type="ECO:0000256" key="1">
    <source>
        <dbReference type="SAM" id="MobiDB-lite"/>
    </source>
</evidence>
<feature type="region of interest" description="Disordered" evidence="1">
    <location>
        <begin position="94"/>
        <end position="115"/>
    </location>
</feature>
<dbReference type="AlphaFoldDB" id="A0A6A5WT39"/>
<feature type="region of interest" description="Disordered" evidence="1">
    <location>
        <begin position="163"/>
        <end position="182"/>
    </location>
</feature>
<gene>
    <name evidence="2" type="ORF">P154DRAFT_20899</name>
</gene>
<sequence>MGRWRDAGGTQCSAEREREAARGLAVQCVRGQVSVSGRDASSARRNVVEKAWRGVQRRQIAKLPNCPNCQLARLQFRLLPRLVAGSSLPAQRLHLPSSSEWAASPNSRRRPLRPSAIDAARDELTVRARPAFRLSGNPAPRLLGATHPNINTKTSARRHQQHLRPMHSSTAFTLRHSAPAAP</sequence>
<name>A0A6A5WT39_9PLEO</name>
<evidence type="ECO:0000313" key="2">
    <source>
        <dbReference type="EMBL" id="KAF2004862.1"/>
    </source>
</evidence>
<accession>A0A6A5WT39</accession>
<dbReference type="Proteomes" id="UP000799779">
    <property type="component" value="Unassembled WGS sequence"/>
</dbReference>
<dbReference type="EMBL" id="ML977565">
    <property type="protein sequence ID" value="KAF2004862.1"/>
    <property type="molecule type" value="Genomic_DNA"/>
</dbReference>
<organism evidence="2 3">
    <name type="scientific">Amniculicola lignicola CBS 123094</name>
    <dbReference type="NCBI Taxonomy" id="1392246"/>
    <lineage>
        <taxon>Eukaryota</taxon>
        <taxon>Fungi</taxon>
        <taxon>Dikarya</taxon>
        <taxon>Ascomycota</taxon>
        <taxon>Pezizomycotina</taxon>
        <taxon>Dothideomycetes</taxon>
        <taxon>Pleosporomycetidae</taxon>
        <taxon>Pleosporales</taxon>
        <taxon>Amniculicolaceae</taxon>
        <taxon>Amniculicola</taxon>
    </lineage>
</organism>
<keyword evidence="3" id="KW-1185">Reference proteome</keyword>
<proteinExistence type="predicted"/>
<reference evidence="2" key="1">
    <citation type="journal article" date="2020" name="Stud. Mycol.">
        <title>101 Dothideomycetes genomes: a test case for predicting lifestyles and emergence of pathogens.</title>
        <authorList>
            <person name="Haridas S."/>
            <person name="Albert R."/>
            <person name="Binder M."/>
            <person name="Bloem J."/>
            <person name="Labutti K."/>
            <person name="Salamov A."/>
            <person name="Andreopoulos B."/>
            <person name="Baker S."/>
            <person name="Barry K."/>
            <person name="Bills G."/>
            <person name="Bluhm B."/>
            <person name="Cannon C."/>
            <person name="Castanera R."/>
            <person name="Culley D."/>
            <person name="Daum C."/>
            <person name="Ezra D."/>
            <person name="Gonzalez J."/>
            <person name="Henrissat B."/>
            <person name="Kuo A."/>
            <person name="Liang C."/>
            <person name="Lipzen A."/>
            <person name="Lutzoni F."/>
            <person name="Magnuson J."/>
            <person name="Mondo S."/>
            <person name="Nolan M."/>
            <person name="Ohm R."/>
            <person name="Pangilinan J."/>
            <person name="Park H.-J."/>
            <person name="Ramirez L."/>
            <person name="Alfaro M."/>
            <person name="Sun H."/>
            <person name="Tritt A."/>
            <person name="Yoshinaga Y."/>
            <person name="Zwiers L.-H."/>
            <person name="Turgeon B."/>
            <person name="Goodwin S."/>
            <person name="Spatafora J."/>
            <person name="Crous P."/>
            <person name="Grigoriev I."/>
        </authorList>
    </citation>
    <scope>NUCLEOTIDE SEQUENCE</scope>
    <source>
        <strain evidence="2">CBS 123094</strain>
    </source>
</reference>
<evidence type="ECO:0000313" key="3">
    <source>
        <dbReference type="Proteomes" id="UP000799779"/>
    </source>
</evidence>
<protein>
    <submittedName>
        <fullName evidence="2">Uncharacterized protein</fullName>
    </submittedName>
</protein>